<organism evidence="1 2">
    <name type="scientific">Romanomermis culicivorax</name>
    <name type="common">Nematode worm</name>
    <dbReference type="NCBI Taxonomy" id="13658"/>
    <lineage>
        <taxon>Eukaryota</taxon>
        <taxon>Metazoa</taxon>
        <taxon>Ecdysozoa</taxon>
        <taxon>Nematoda</taxon>
        <taxon>Enoplea</taxon>
        <taxon>Dorylaimia</taxon>
        <taxon>Mermithida</taxon>
        <taxon>Mermithoidea</taxon>
        <taxon>Mermithidae</taxon>
        <taxon>Romanomermis</taxon>
    </lineage>
</organism>
<evidence type="ECO:0000313" key="1">
    <source>
        <dbReference type="Proteomes" id="UP000887565"/>
    </source>
</evidence>
<dbReference type="Proteomes" id="UP000887565">
    <property type="component" value="Unplaced"/>
</dbReference>
<dbReference type="WBParaSite" id="nRc.2.0.1.t46732-RA">
    <property type="protein sequence ID" value="nRc.2.0.1.t46732-RA"/>
    <property type="gene ID" value="nRc.2.0.1.g46732"/>
</dbReference>
<proteinExistence type="predicted"/>
<protein>
    <submittedName>
        <fullName evidence="2">Uncharacterized protein</fullName>
    </submittedName>
</protein>
<name>A0A915L7D7_ROMCU</name>
<accession>A0A915L7D7</accession>
<dbReference type="AlphaFoldDB" id="A0A915L7D7"/>
<keyword evidence="1" id="KW-1185">Reference proteome</keyword>
<sequence length="87" mass="9865">MITIVLEITTLSTVIPLLTNITILSRVLFVLCPVLPQIRHEEKSKGDPENHMVLFVMSDDIEQIEVLGIIERRCPLMFLVFLFVGGD</sequence>
<evidence type="ECO:0000313" key="2">
    <source>
        <dbReference type="WBParaSite" id="nRc.2.0.1.t46732-RA"/>
    </source>
</evidence>
<reference evidence="2" key="1">
    <citation type="submission" date="2022-11" db="UniProtKB">
        <authorList>
            <consortium name="WormBaseParasite"/>
        </authorList>
    </citation>
    <scope>IDENTIFICATION</scope>
</reference>